<dbReference type="InterPro" id="IPR050131">
    <property type="entry name" value="Peptidase_S8_subtilisin-like"/>
</dbReference>
<dbReference type="AlphaFoldDB" id="A0A1I0FUC9"/>
<accession>A0A1I0FUC9</accession>
<comment type="similarity">
    <text evidence="1 5 6">Belongs to the peptidase S8 family.</text>
</comment>
<dbReference type="RefSeq" id="WP_092354574.1">
    <property type="nucleotide sequence ID" value="NZ_FOIN01000022.1"/>
</dbReference>
<evidence type="ECO:0000256" key="3">
    <source>
        <dbReference type="ARBA" id="ARBA00022801"/>
    </source>
</evidence>
<dbReference type="GeneID" id="78288770"/>
<dbReference type="InterPro" id="IPR015500">
    <property type="entry name" value="Peptidase_S8_subtilisin-rel"/>
</dbReference>
<dbReference type="InterPro" id="IPR000209">
    <property type="entry name" value="Peptidase_S8/S53_dom"/>
</dbReference>
<sequence length="388" mass="42198">MYDKYETGKVIIAVNEKISFDEIEFYISAALESIEYEKIEIIFSSSMVMAKNDAENIILIYLKDKNPTTVIKAIEKLSLSPYINYAEPDYLEEMHLVSNDPLYKYLWGIQKVNAPLAWNYTTGSSEVVVGVIDTGIDYNHQDIAQNMWVSPNANLFYGWNFADNDDNSIDTDGHGSHVAGTIGAVGNNGIGITGVCWNVRVASLKFGLDIASAIAAIDFANNFNIQILNASWGGRAYSYSLEYAIENYNGLFIASAGNNGTNNDIEPIYPASYDSDNIISVAATDPYDALARFSNYGVDSVDIAAPGTDILSLDLYGGYSPLNGTSMAAPHVAGAAALLKSYMPNISTLSLKNIILSSVDKNSNLNGKISTGGLLNIDAMFSLAKYWK</sequence>
<evidence type="ECO:0000256" key="1">
    <source>
        <dbReference type="ARBA" id="ARBA00011073"/>
    </source>
</evidence>
<feature type="active site" description="Charge relay system" evidence="5">
    <location>
        <position position="174"/>
    </location>
</feature>
<keyword evidence="9" id="KW-1185">Reference proteome</keyword>
<organism evidence="8 9">
    <name type="scientific">Thomasclavelia cocleata</name>
    <dbReference type="NCBI Taxonomy" id="69824"/>
    <lineage>
        <taxon>Bacteria</taxon>
        <taxon>Bacillati</taxon>
        <taxon>Bacillota</taxon>
        <taxon>Erysipelotrichia</taxon>
        <taxon>Erysipelotrichales</taxon>
        <taxon>Coprobacillaceae</taxon>
        <taxon>Thomasclavelia</taxon>
    </lineage>
</organism>
<proteinExistence type="inferred from homology"/>
<keyword evidence="4 5" id="KW-0720">Serine protease</keyword>
<dbReference type="PROSITE" id="PS00138">
    <property type="entry name" value="SUBTILASE_SER"/>
    <property type="match status" value="1"/>
</dbReference>
<evidence type="ECO:0000259" key="7">
    <source>
        <dbReference type="Pfam" id="PF00082"/>
    </source>
</evidence>
<evidence type="ECO:0000256" key="4">
    <source>
        <dbReference type="ARBA" id="ARBA00022825"/>
    </source>
</evidence>
<dbReference type="EMBL" id="FOIN01000022">
    <property type="protein sequence ID" value="SET62010.1"/>
    <property type="molecule type" value="Genomic_DNA"/>
</dbReference>
<dbReference type="InterPro" id="IPR022398">
    <property type="entry name" value="Peptidase_S8_His-AS"/>
</dbReference>
<feature type="domain" description="Peptidase S8/S53" evidence="7">
    <location>
        <begin position="125"/>
        <end position="362"/>
    </location>
</feature>
<dbReference type="PANTHER" id="PTHR43806">
    <property type="entry name" value="PEPTIDASE S8"/>
    <property type="match status" value="1"/>
</dbReference>
<dbReference type="Gene3D" id="3.40.50.200">
    <property type="entry name" value="Peptidase S8/S53 domain"/>
    <property type="match status" value="1"/>
</dbReference>
<dbReference type="Pfam" id="PF00082">
    <property type="entry name" value="Peptidase_S8"/>
    <property type="match status" value="1"/>
</dbReference>
<gene>
    <name evidence="8" type="ORF">SAMN04489758_12240</name>
</gene>
<feature type="active site" description="Charge relay system" evidence="5">
    <location>
        <position position="326"/>
    </location>
</feature>
<feature type="active site" description="Charge relay system" evidence="5">
    <location>
        <position position="133"/>
    </location>
</feature>
<dbReference type="InterPro" id="IPR023828">
    <property type="entry name" value="Peptidase_S8_Ser-AS"/>
</dbReference>
<dbReference type="InterPro" id="IPR034204">
    <property type="entry name" value="PfSUB1-like_cat_dom"/>
</dbReference>
<keyword evidence="3 5" id="KW-0378">Hydrolase</keyword>
<dbReference type="PRINTS" id="PR00723">
    <property type="entry name" value="SUBTILISIN"/>
</dbReference>
<keyword evidence="2 5" id="KW-0645">Protease</keyword>
<dbReference type="PROSITE" id="PS00136">
    <property type="entry name" value="SUBTILASE_ASP"/>
    <property type="match status" value="1"/>
</dbReference>
<dbReference type="GO" id="GO:0004252">
    <property type="term" value="F:serine-type endopeptidase activity"/>
    <property type="evidence" value="ECO:0007669"/>
    <property type="project" value="UniProtKB-UniRule"/>
</dbReference>
<dbReference type="CDD" id="cd07473">
    <property type="entry name" value="Peptidases_S8_Subtilisin_like"/>
    <property type="match status" value="1"/>
</dbReference>
<evidence type="ECO:0000256" key="2">
    <source>
        <dbReference type="ARBA" id="ARBA00022670"/>
    </source>
</evidence>
<dbReference type="PANTHER" id="PTHR43806:SF11">
    <property type="entry name" value="CEREVISIN-RELATED"/>
    <property type="match status" value="1"/>
</dbReference>
<dbReference type="Proteomes" id="UP000198558">
    <property type="component" value="Unassembled WGS sequence"/>
</dbReference>
<evidence type="ECO:0000256" key="6">
    <source>
        <dbReference type="RuleBase" id="RU003355"/>
    </source>
</evidence>
<dbReference type="GO" id="GO:0006508">
    <property type="term" value="P:proteolysis"/>
    <property type="evidence" value="ECO:0007669"/>
    <property type="project" value="UniProtKB-KW"/>
</dbReference>
<protein>
    <submittedName>
        <fullName evidence="8">Subtilase family protein</fullName>
    </submittedName>
</protein>
<reference evidence="9" key="1">
    <citation type="submission" date="2016-10" db="EMBL/GenBank/DDBJ databases">
        <authorList>
            <person name="Varghese N."/>
            <person name="Submissions S."/>
        </authorList>
    </citation>
    <scope>NUCLEOTIDE SEQUENCE [LARGE SCALE GENOMIC DNA]</scope>
    <source>
        <strain evidence="9">DSM 1551</strain>
    </source>
</reference>
<evidence type="ECO:0000313" key="9">
    <source>
        <dbReference type="Proteomes" id="UP000198558"/>
    </source>
</evidence>
<evidence type="ECO:0000313" key="8">
    <source>
        <dbReference type="EMBL" id="SET62010.1"/>
    </source>
</evidence>
<evidence type="ECO:0000256" key="5">
    <source>
        <dbReference type="PROSITE-ProRule" id="PRU01240"/>
    </source>
</evidence>
<dbReference type="InterPro" id="IPR036852">
    <property type="entry name" value="Peptidase_S8/S53_dom_sf"/>
</dbReference>
<dbReference type="InterPro" id="IPR023827">
    <property type="entry name" value="Peptidase_S8_Asp-AS"/>
</dbReference>
<dbReference type="SUPFAM" id="SSF52743">
    <property type="entry name" value="Subtilisin-like"/>
    <property type="match status" value="1"/>
</dbReference>
<name>A0A1I0FUC9_9FIRM</name>
<dbReference type="PROSITE" id="PS51892">
    <property type="entry name" value="SUBTILASE"/>
    <property type="match status" value="1"/>
</dbReference>
<dbReference type="PROSITE" id="PS00137">
    <property type="entry name" value="SUBTILASE_HIS"/>
    <property type="match status" value="1"/>
</dbReference>
<dbReference type="OrthoDB" id="9798386at2"/>